<name>A0A2G3PMS0_WILMA</name>
<dbReference type="InterPro" id="IPR036148">
    <property type="entry name" value="MmgE/PrpD_sf"/>
</dbReference>
<organism evidence="5 6">
    <name type="scientific">Williamsia marianensis</name>
    <dbReference type="NCBI Taxonomy" id="85044"/>
    <lineage>
        <taxon>Bacteria</taxon>
        <taxon>Bacillati</taxon>
        <taxon>Actinomycetota</taxon>
        <taxon>Actinomycetes</taxon>
        <taxon>Mycobacteriales</taxon>
        <taxon>Nocardiaceae</taxon>
        <taxon>Williamsia</taxon>
    </lineage>
</organism>
<dbReference type="RefSeq" id="WP_099383144.1">
    <property type="nucleotide sequence ID" value="NZ_PEBD01000008.1"/>
</dbReference>
<dbReference type="PANTHER" id="PTHR16943">
    <property type="entry name" value="2-METHYLCITRATE DEHYDRATASE-RELATED"/>
    <property type="match status" value="1"/>
</dbReference>
<dbReference type="Proteomes" id="UP000225108">
    <property type="component" value="Unassembled WGS sequence"/>
</dbReference>
<comment type="similarity">
    <text evidence="1">Belongs to the PrpD family.</text>
</comment>
<dbReference type="Gene3D" id="1.10.4100.10">
    <property type="entry name" value="2-methylcitrate dehydratase PrpD"/>
    <property type="match status" value="1"/>
</dbReference>
<proteinExistence type="inferred from homology"/>
<feature type="signal peptide" evidence="2">
    <location>
        <begin position="1"/>
        <end position="19"/>
    </location>
</feature>
<evidence type="ECO:0000313" key="6">
    <source>
        <dbReference type="Proteomes" id="UP000225108"/>
    </source>
</evidence>
<comment type="caution">
    <text evidence="5">The sequence shown here is derived from an EMBL/GenBank/DDBJ whole genome shotgun (WGS) entry which is preliminary data.</text>
</comment>
<feature type="domain" description="MmgE/PrpD C-terminal" evidence="4">
    <location>
        <begin position="307"/>
        <end position="480"/>
    </location>
</feature>
<dbReference type="InterPro" id="IPR042188">
    <property type="entry name" value="MmgE/PrpD_sf_2"/>
</dbReference>
<feature type="chain" id="PRO_5038973189" evidence="2">
    <location>
        <begin position="20"/>
        <end position="504"/>
    </location>
</feature>
<dbReference type="AlphaFoldDB" id="A0A2G3PMS0"/>
<keyword evidence="2" id="KW-0732">Signal</keyword>
<feature type="domain" description="MmgE/PrpD N-terminal" evidence="3">
    <location>
        <begin position="46"/>
        <end position="279"/>
    </location>
</feature>
<reference evidence="5 6" key="1">
    <citation type="submission" date="2017-10" db="EMBL/GenBank/DDBJ databases">
        <title>The draft genome sequence of Williamsia sp. BULT 1.1 isolated from the semi-arid grassland soils from South Africa.</title>
        <authorList>
            <person name="Kabwe M.H."/>
            <person name="Govender N."/>
            <person name="Mutseka Lunga P."/>
            <person name="Vikram S."/>
            <person name="Makhalanyane T.P."/>
        </authorList>
    </citation>
    <scope>NUCLEOTIDE SEQUENCE [LARGE SCALE GENOMIC DNA]</scope>
    <source>
        <strain evidence="5 6">BULT 1.1</strain>
    </source>
</reference>
<gene>
    <name evidence="5" type="ORF">CSW57_13185</name>
</gene>
<dbReference type="EMBL" id="PEBD01000008">
    <property type="protein sequence ID" value="PHV67149.1"/>
    <property type="molecule type" value="Genomic_DNA"/>
</dbReference>
<evidence type="ECO:0000259" key="4">
    <source>
        <dbReference type="Pfam" id="PF19305"/>
    </source>
</evidence>
<sequence length="504" mass="53508">MPGSSCLVSFCWLAQISLASSTVACTVTVSQCNCLSIGGYSMIASELAGFASELTIEDVPRAVRDRAVLHLADCLGIAVASTTMDFGESVHRAGTRLGSGQDSRVIGWGTPLPAASAALVNGTLIHGLDFDDTHIEAIHHASAPALASALSVAEAEDASGTDLLLAYIIGVEVGTRLAIAGQGEFHDRGFHPTGILGTFAAVCATGSVRNVSPETMVRAMGLAGSQAAGILELHHSWLKRLHPGWAAHSGIVASTLAEEGFVGPASVFEGDNGLFMSHLGRVPDRTALHLDDLGSHWMTAELALKPYPCCHFTHAFIDAALELREQLLDSGRTLDDIESISAPTSERLIPAVAAPVDRRIAPETIYDALFSIQFAIALALQQGRVDLASFYDQPLDDPAVRRIAALVTCPIDEQSDYPAHFPGEVIITFKDGSVLQKRHASSRGTHEQPLNESEVVAKFRSNVTRRWDEAAAEEVSKTVLEVENLSASQLVDAFCETTGQRGAK</sequence>
<dbReference type="PANTHER" id="PTHR16943:SF8">
    <property type="entry name" value="2-METHYLCITRATE DEHYDRATASE"/>
    <property type="match status" value="1"/>
</dbReference>
<evidence type="ECO:0000259" key="3">
    <source>
        <dbReference type="Pfam" id="PF03972"/>
    </source>
</evidence>
<dbReference type="Gene3D" id="3.30.1330.120">
    <property type="entry name" value="2-methylcitrate dehydratase PrpD"/>
    <property type="match status" value="1"/>
</dbReference>
<dbReference type="InterPro" id="IPR045337">
    <property type="entry name" value="MmgE_PrpD_C"/>
</dbReference>
<dbReference type="Pfam" id="PF19305">
    <property type="entry name" value="MmgE_PrpD_C"/>
    <property type="match status" value="1"/>
</dbReference>
<dbReference type="InterPro" id="IPR042183">
    <property type="entry name" value="MmgE/PrpD_sf_1"/>
</dbReference>
<evidence type="ECO:0000256" key="2">
    <source>
        <dbReference type="SAM" id="SignalP"/>
    </source>
</evidence>
<evidence type="ECO:0000256" key="1">
    <source>
        <dbReference type="ARBA" id="ARBA00006174"/>
    </source>
</evidence>
<protein>
    <submittedName>
        <fullName evidence="5">2-methylcitrate dehydratase</fullName>
    </submittedName>
</protein>
<dbReference type="GO" id="GO:0016829">
    <property type="term" value="F:lyase activity"/>
    <property type="evidence" value="ECO:0007669"/>
    <property type="project" value="InterPro"/>
</dbReference>
<dbReference type="SUPFAM" id="SSF103378">
    <property type="entry name" value="2-methylcitrate dehydratase PrpD"/>
    <property type="match status" value="1"/>
</dbReference>
<dbReference type="InterPro" id="IPR005656">
    <property type="entry name" value="MmgE_PrpD"/>
</dbReference>
<dbReference type="InterPro" id="IPR045336">
    <property type="entry name" value="MmgE_PrpD_N"/>
</dbReference>
<evidence type="ECO:0000313" key="5">
    <source>
        <dbReference type="EMBL" id="PHV67149.1"/>
    </source>
</evidence>
<accession>A0A2G3PMS0</accession>
<dbReference type="Pfam" id="PF03972">
    <property type="entry name" value="MmgE_PrpD_N"/>
    <property type="match status" value="1"/>
</dbReference>